<name>A0AAV4RLR1_9ARAC</name>
<comment type="caution">
    <text evidence="1">The sequence shown here is derived from an EMBL/GenBank/DDBJ whole genome shotgun (WGS) entry which is preliminary data.</text>
</comment>
<keyword evidence="2" id="KW-1185">Reference proteome</keyword>
<evidence type="ECO:0000313" key="1">
    <source>
        <dbReference type="EMBL" id="GIY22282.1"/>
    </source>
</evidence>
<reference evidence="1 2" key="1">
    <citation type="submission" date="2021-06" db="EMBL/GenBank/DDBJ databases">
        <title>Caerostris darwini draft genome.</title>
        <authorList>
            <person name="Kono N."/>
            <person name="Arakawa K."/>
        </authorList>
    </citation>
    <scope>NUCLEOTIDE SEQUENCE [LARGE SCALE GENOMIC DNA]</scope>
</reference>
<protein>
    <submittedName>
        <fullName evidence="1">Uncharacterized protein</fullName>
    </submittedName>
</protein>
<sequence>MSVNSGGFQTETTIGNPTSTAMSVWLNSTAFAIETKRWHKKNRIVFHHDNERPHVCRPRAVECIANKVWELLTHLPLLNFYASFSITVFKNA</sequence>
<evidence type="ECO:0000313" key="2">
    <source>
        <dbReference type="Proteomes" id="UP001054837"/>
    </source>
</evidence>
<dbReference type="AlphaFoldDB" id="A0AAV4RLR1"/>
<dbReference type="Proteomes" id="UP001054837">
    <property type="component" value="Unassembled WGS sequence"/>
</dbReference>
<proteinExistence type="predicted"/>
<organism evidence="1 2">
    <name type="scientific">Caerostris darwini</name>
    <dbReference type="NCBI Taxonomy" id="1538125"/>
    <lineage>
        <taxon>Eukaryota</taxon>
        <taxon>Metazoa</taxon>
        <taxon>Ecdysozoa</taxon>
        <taxon>Arthropoda</taxon>
        <taxon>Chelicerata</taxon>
        <taxon>Arachnida</taxon>
        <taxon>Araneae</taxon>
        <taxon>Araneomorphae</taxon>
        <taxon>Entelegynae</taxon>
        <taxon>Araneoidea</taxon>
        <taxon>Araneidae</taxon>
        <taxon>Caerostris</taxon>
    </lineage>
</organism>
<accession>A0AAV4RLR1</accession>
<dbReference type="EMBL" id="BPLQ01006428">
    <property type="protein sequence ID" value="GIY22282.1"/>
    <property type="molecule type" value="Genomic_DNA"/>
</dbReference>
<gene>
    <name evidence="1" type="ORF">CDAR_374901</name>
</gene>